<dbReference type="InterPro" id="IPR036178">
    <property type="entry name" value="Formintransfe-cycloase-like_sf"/>
</dbReference>
<feature type="non-terminal residue" evidence="2">
    <location>
        <position position="1"/>
    </location>
</feature>
<reference evidence="2" key="1">
    <citation type="journal article" date="2014" name="Front. Microbiol.">
        <title>High frequency of phylogenetically diverse reductive dehalogenase-homologous genes in deep subseafloor sedimentary metagenomes.</title>
        <authorList>
            <person name="Kawai M."/>
            <person name="Futagami T."/>
            <person name="Toyoda A."/>
            <person name="Takaki Y."/>
            <person name="Nishi S."/>
            <person name="Hori S."/>
            <person name="Arai W."/>
            <person name="Tsubouchi T."/>
            <person name="Morono Y."/>
            <person name="Uchiyama I."/>
            <person name="Ito T."/>
            <person name="Fujiyama A."/>
            <person name="Inagaki F."/>
            <person name="Takami H."/>
        </authorList>
    </citation>
    <scope>NUCLEOTIDE SEQUENCE</scope>
    <source>
        <strain evidence="2">Expedition CK06-06</strain>
    </source>
</reference>
<dbReference type="GO" id="GO:0003824">
    <property type="term" value="F:catalytic activity"/>
    <property type="evidence" value="ECO:0007669"/>
    <property type="project" value="InterPro"/>
</dbReference>
<comment type="caution">
    <text evidence="2">The sequence shown here is derived from an EMBL/GenBank/DDBJ whole genome shotgun (WGS) entry which is preliminary data.</text>
</comment>
<feature type="domain" description="Cyclodeaminase/cyclohydrolase" evidence="1">
    <location>
        <begin position="1"/>
        <end position="120"/>
    </location>
</feature>
<accession>X0XLT3</accession>
<evidence type="ECO:0000259" key="1">
    <source>
        <dbReference type="Pfam" id="PF04961"/>
    </source>
</evidence>
<protein>
    <recommendedName>
        <fullName evidence="1">Cyclodeaminase/cyclohydrolase domain-containing protein</fullName>
    </recommendedName>
</protein>
<dbReference type="InterPro" id="IPR007044">
    <property type="entry name" value="Cyclodeamin/CycHdrlase"/>
</dbReference>
<proteinExistence type="predicted"/>
<evidence type="ECO:0000313" key="2">
    <source>
        <dbReference type="EMBL" id="GAG44139.1"/>
    </source>
</evidence>
<feature type="non-terminal residue" evidence="2">
    <location>
        <position position="120"/>
    </location>
</feature>
<dbReference type="Gene3D" id="1.20.120.680">
    <property type="entry name" value="Formiminotetrahydrofolate cyclodeaminase monomer, up-and-down helical bundle"/>
    <property type="match status" value="1"/>
</dbReference>
<dbReference type="EMBL" id="BARS01057951">
    <property type="protein sequence ID" value="GAG44139.1"/>
    <property type="molecule type" value="Genomic_DNA"/>
</dbReference>
<dbReference type="SUPFAM" id="SSF101262">
    <property type="entry name" value="Methenyltetrahydrofolate cyclohydrolase-like"/>
    <property type="match status" value="1"/>
</dbReference>
<dbReference type="Pfam" id="PF04961">
    <property type="entry name" value="FTCD_C"/>
    <property type="match status" value="1"/>
</dbReference>
<dbReference type="AlphaFoldDB" id="X0XLT3"/>
<name>X0XLT3_9ZZZZ</name>
<gene>
    <name evidence="2" type="ORF">S01H1_84748</name>
</gene>
<sequence>FTIGKDRYKDVEPQIQEILFSSERLRAELQKLIDEDIVVYQKVSAAYKMSKETEEDKEARTEAIQAALKTAMSVPLAICRNLFEAMKLSTPLLENGNVNLVSDVGVAAEFIASGFTSALL</sequence>
<organism evidence="2">
    <name type="scientific">marine sediment metagenome</name>
    <dbReference type="NCBI Taxonomy" id="412755"/>
    <lineage>
        <taxon>unclassified sequences</taxon>
        <taxon>metagenomes</taxon>
        <taxon>ecological metagenomes</taxon>
    </lineage>
</organism>